<protein>
    <submittedName>
        <fullName evidence="1">Uncharacterized protein</fullName>
    </submittedName>
</protein>
<evidence type="ECO:0000313" key="1">
    <source>
        <dbReference type="EMBL" id="MBX36167.1"/>
    </source>
</evidence>
<proteinExistence type="predicted"/>
<dbReference type="EMBL" id="GGEC01055683">
    <property type="protein sequence ID" value="MBX36167.1"/>
    <property type="molecule type" value="Transcribed_RNA"/>
</dbReference>
<reference evidence="1" key="1">
    <citation type="submission" date="2018-02" db="EMBL/GenBank/DDBJ databases">
        <title>Rhizophora mucronata_Transcriptome.</title>
        <authorList>
            <person name="Meera S.P."/>
            <person name="Sreeshan A."/>
            <person name="Augustine A."/>
        </authorList>
    </citation>
    <scope>NUCLEOTIDE SEQUENCE</scope>
    <source>
        <tissue evidence="1">Leaf</tissue>
    </source>
</reference>
<accession>A0A2P2N106</accession>
<dbReference type="AlphaFoldDB" id="A0A2P2N106"/>
<organism evidence="1">
    <name type="scientific">Rhizophora mucronata</name>
    <name type="common">Asiatic mangrove</name>
    <dbReference type="NCBI Taxonomy" id="61149"/>
    <lineage>
        <taxon>Eukaryota</taxon>
        <taxon>Viridiplantae</taxon>
        <taxon>Streptophyta</taxon>
        <taxon>Embryophyta</taxon>
        <taxon>Tracheophyta</taxon>
        <taxon>Spermatophyta</taxon>
        <taxon>Magnoliopsida</taxon>
        <taxon>eudicotyledons</taxon>
        <taxon>Gunneridae</taxon>
        <taxon>Pentapetalae</taxon>
        <taxon>rosids</taxon>
        <taxon>fabids</taxon>
        <taxon>Malpighiales</taxon>
        <taxon>Rhizophoraceae</taxon>
        <taxon>Rhizophora</taxon>
    </lineage>
</organism>
<sequence length="47" mass="5720">MHANIFYDNIGLWYSSFKNKILYLQYLSLKVLQHFTHTFKQFDSCSK</sequence>
<name>A0A2P2N106_RHIMU</name>